<dbReference type="EMBL" id="ASPP01023920">
    <property type="protein sequence ID" value="ETO09757.1"/>
    <property type="molecule type" value="Genomic_DNA"/>
</dbReference>
<protein>
    <submittedName>
        <fullName evidence="3">Uncharacterized protein</fullName>
    </submittedName>
</protein>
<feature type="compositionally biased region" description="Basic and acidic residues" evidence="1">
    <location>
        <begin position="65"/>
        <end position="80"/>
    </location>
</feature>
<feature type="transmembrane region" description="Helical" evidence="2">
    <location>
        <begin position="355"/>
        <end position="377"/>
    </location>
</feature>
<evidence type="ECO:0000256" key="2">
    <source>
        <dbReference type="SAM" id="Phobius"/>
    </source>
</evidence>
<feature type="region of interest" description="Disordered" evidence="1">
    <location>
        <begin position="65"/>
        <end position="92"/>
    </location>
</feature>
<feature type="transmembrane region" description="Helical" evidence="2">
    <location>
        <begin position="319"/>
        <end position="343"/>
    </location>
</feature>
<feature type="compositionally biased region" description="Polar residues" evidence="1">
    <location>
        <begin position="82"/>
        <end position="91"/>
    </location>
</feature>
<organism evidence="3 4">
    <name type="scientific">Reticulomyxa filosa</name>
    <dbReference type="NCBI Taxonomy" id="46433"/>
    <lineage>
        <taxon>Eukaryota</taxon>
        <taxon>Sar</taxon>
        <taxon>Rhizaria</taxon>
        <taxon>Retaria</taxon>
        <taxon>Foraminifera</taxon>
        <taxon>Monothalamids</taxon>
        <taxon>Reticulomyxidae</taxon>
        <taxon>Reticulomyxa</taxon>
    </lineage>
</organism>
<keyword evidence="2" id="KW-0812">Transmembrane</keyword>
<name>X6M8F5_RETFI</name>
<gene>
    <name evidence="3" type="ORF">RFI_27618</name>
</gene>
<feature type="transmembrane region" description="Helical" evidence="2">
    <location>
        <begin position="154"/>
        <end position="175"/>
    </location>
</feature>
<reference evidence="3 4" key="1">
    <citation type="journal article" date="2013" name="Curr. Biol.">
        <title>The Genome of the Foraminiferan Reticulomyxa filosa.</title>
        <authorList>
            <person name="Glockner G."/>
            <person name="Hulsmann N."/>
            <person name="Schleicher M."/>
            <person name="Noegel A.A."/>
            <person name="Eichinger L."/>
            <person name="Gallinger C."/>
            <person name="Pawlowski J."/>
            <person name="Sierra R."/>
            <person name="Euteneuer U."/>
            <person name="Pillet L."/>
            <person name="Moustafa A."/>
            <person name="Platzer M."/>
            <person name="Groth M."/>
            <person name="Szafranski K."/>
            <person name="Schliwa M."/>
        </authorList>
    </citation>
    <scope>NUCLEOTIDE SEQUENCE [LARGE SCALE GENOMIC DNA]</scope>
</reference>
<feature type="transmembrane region" description="Helical" evidence="2">
    <location>
        <begin position="219"/>
        <end position="235"/>
    </location>
</feature>
<evidence type="ECO:0000256" key="1">
    <source>
        <dbReference type="SAM" id="MobiDB-lite"/>
    </source>
</evidence>
<dbReference type="AlphaFoldDB" id="X6M8F5"/>
<comment type="caution">
    <text evidence="3">The sequence shown here is derived from an EMBL/GenBank/DDBJ whole genome shotgun (WGS) entry which is preliminary data.</text>
</comment>
<keyword evidence="2" id="KW-1133">Transmembrane helix</keyword>
<keyword evidence="2" id="KW-0472">Membrane</keyword>
<evidence type="ECO:0000313" key="3">
    <source>
        <dbReference type="EMBL" id="ETO09757.1"/>
    </source>
</evidence>
<evidence type="ECO:0000313" key="4">
    <source>
        <dbReference type="Proteomes" id="UP000023152"/>
    </source>
</evidence>
<dbReference type="Proteomes" id="UP000023152">
    <property type="component" value="Unassembled WGS sequence"/>
</dbReference>
<keyword evidence="4" id="KW-1185">Reference proteome</keyword>
<feature type="transmembrane region" description="Helical" evidence="2">
    <location>
        <begin position="107"/>
        <end position="133"/>
    </location>
</feature>
<sequence>MTLSELCGTCFSGSFIGQQKKHMDGRGRTHSDYISLGDDLNETQGEICNPSLNLCPELLDNKDSKHPITDEAPRVHDRVSESGGSISSNAALENEGKSNPLWNDSELLLRITLLLLPILELTADIWTFFFYLSSHSTHGYNSDGNDTNKDVSRAALVSVAFLILYFRSIVVVALGTSNYQSVFLNSSDGVKNFIRMLPVLGYPIGEALRPDDDFECTHIYIYINIYINIYIYIYGKKKMNRWMELYLSMVVFRFDIVTPLIWCNVLLHYAPVLFELRGNRNKLFKLMESNDDSKVHLQLNLKTKIKQNLKKSNIFQKQLLWLLFAQVSLESVPQLILQSYVFLKYPFVYDEASHFAWFILSVLSSLLTILQCIALCFKESLYLHSVLSLHS</sequence>
<accession>X6M8F5</accession>
<proteinExistence type="predicted"/>